<dbReference type="PANTHER" id="PTHR37310:SF1">
    <property type="entry name" value="CYTOPLASMIC PROTEIN"/>
    <property type="match status" value="1"/>
</dbReference>
<reference evidence="2 3" key="1">
    <citation type="submission" date="2020-12" db="EMBL/GenBank/DDBJ databases">
        <title>FDA dAtabase for Regulatory Grade micrObial Sequences (FDA-ARGOS): Supporting development and validation of Infectious Disease Dx tests.</title>
        <authorList>
            <person name="Sproer C."/>
            <person name="Gronow S."/>
            <person name="Severitt S."/>
            <person name="Schroder I."/>
            <person name="Tallon L."/>
            <person name="Sadzewicz L."/>
            <person name="Zhao X."/>
            <person name="Boylan J."/>
            <person name="Ott S."/>
            <person name="Bowen H."/>
            <person name="Vavikolanu K."/>
            <person name="Mehta A."/>
            <person name="Aluvathingal J."/>
            <person name="Nadendla S."/>
            <person name="Lowell S."/>
            <person name="Myers T."/>
            <person name="Yan Y."/>
            <person name="Sichtig H."/>
        </authorList>
    </citation>
    <scope>NUCLEOTIDE SEQUENCE [LARGE SCALE GENOMIC DNA]</scope>
    <source>
        <strain evidence="2 3">FDAARGOS_909</strain>
    </source>
</reference>
<organism evidence="2 3">
    <name type="scientific">Delftia acidovorans</name>
    <name type="common">Pseudomonas acidovorans</name>
    <name type="synonym">Comamonas acidovorans</name>
    <dbReference type="NCBI Taxonomy" id="80866"/>
    <lineage>
        <taxon>Bacteria</taxon>
        <taxon>Pseudomonadati</taxon>
        <taxon>Pseudomonadota</taxon>
        <taxon>Betaproteobacteria</taxon>
        <taxon>Burkholderiales</taxon>
        <taxon>Comamonadaceae</taxon>
        <taxon>Delftia</taxon>
    </lineage>
</organism>
<dbReference type="InterPro" id="IPR044543">
    <property type="entry name" value="YHJQ-like"/>
</dbReference>
<dbReference type="PANTHER" id="PTHR37310">
    <property type="entry name" value="CYTOPLASMIC PROTEIN-RELATED"/>
    <property type="match status" value="1"/>
</dbReference>
<dbReference type="RefSeq" id="WP_197957199.1">
    <property type="nucleotide sequence ID" value="NZ_CP065668.1"/>
</dbReference>
<dbReference type="AlphaFoldDB" id="A0A7T2S8L8"/>
<feature type="domain" description="4Fe-4S ferredoxin-type" evidence="1">
    <location>
        <begin position="5"/>
        <end position="36"/>
    </location>
</feature>
<dbReference type="Pfam" id="PF03860">
    <property type="entry name" value="Csp"/>
    <property type="match status" value="1"/>
</dbReference>
<dbReference type="EMBL" id="CP065668">
    <property type="protein sequence ID" value="QPS10909.1"/>
    <property type="molecule type" value="Genomic_DNA"/>
</dbReference>
<dbReference type="CDD" id="cd08026">
    <property type="entry name" value="DUF326"/>
    <property type="match status" value="1"/>
</dbReference>
<dbReference type="InterPro" id="IPR005560">
    <property type="entry name" value="Csp_YhjQ"/>
</dbReference>
<name>A0A7T2S8L8_DELAC</name>
<dbReference type="InterPro" id="IPR017896">
    <property type="entry name" value="4Fe4S_Fe-S-bd"/>
</dbReference>
<evidence type="ECO:0000313" key="3">
    <source>
        <dbReference type="Proteomes" id="UP000594778"/>
    </source>
</evidence>
<dbReference type="PROSITE" id="PS51379">
    <property type="entry name" value="4FE4S_FER_2"/>
    <property type="match status" value="1"/>
</dbReference>
<sequence length="117" mass="12428">MNTTTLPAIDYKACMDACQACVIACDTCAAACLKETDVRMMAACIAQDLECARICELAVASMARQSPHAPAICRLCAQICQACADECSKHSHDHCQTCAAACQQCAMSCNLMGMQSH</sequence>
<gene>
    <name evidence="2" type="ORF">I6G66_13350</name>
</gene>
<dbReference type="Gene3D" id="1.20.1270.360">
    <property type="match status" value="1"/>
</dbReference>
<protein>
    <submittedName>
        <fullName evidence="2">Four-helix bundle copper-binding protein</fullName>
    </submittedName>
</protein>
<evidence type="ECO:0000313" key="2">
    <source>
        <dbReference type="EMBL" id="QPS10909.1"/>
    </source>
</evidence>
<proteinExistence type="predicted"/>
<dbReference type="Proteomes" id="UP000594778">
    <property type="component" value="Chromosome"/>
</dbReference>
<accession>A0A7T2S8L8</accession>
<evidence type="ECO:0000259" key="1">
    <source>
        <dbReference type="PROSITE" id="PS51379"/>
    </source>
</evidence>